<proteinExistence type="predicted"/>
<evidence type="ECO:0000313" key="3">
    <source>
        <dbReference type="Proteomes" id="UP001205965"/>
    </source>
</evidence>
<comment type="caution">
    <text evidence="2">The sequence shown here is derived from an EMBL/GenBank/DDBJ whole genome shotgun (WGS) entry which is preliminary data.</text>
</comment>
<evidence type="ECO:0000313" key="2">
    <source>
        <dbReference type="EMBL" id="MCS5479805.1"/>
    </source>
</evidence>
<dbReference type="Pfam" id="PF24043">
    <property type="entry name" value="DUF7352"/>
    <property type="match status" value="1"/>
</dbReference>
<name>A0ABT2FX32_9CORY</name>
<dbReference type="RefSeq" id="WP_259427875.1">
    <property type="nucleotide sequence ID" value="NZ_JANWTC010000006.1"/>
</dbReference>
<sequence length="108" mass="12088">MSDVKAIWKFTIPVTDVVEVEMPRNARVLPFVQPARPESLVMRSMHLWAEVYPDAPKIIRRFLVVGTGNPIPDAYPSHWLASVVDPPFVWHVYEASDPITGVGGEVHG</sequence>
<organism evidence="2 3">
    <name type="scientific">Corynebacterium lemuris</name>
    <dbReference type="NCBI Taxonomy" id="1859292"/>
    <lineage>
        <taxon>Bacteria</taxon>
        <taxon>Bacillati</taxon>
        <taxon>Actinomycetota</taxon>
        <taxon>Actinomycetes</taxon>
        <taxon>Mycobacteriales</taxon>
        <taxon>Corynebacteriaceae</taxon>
        <taxon>Corynebacterium</taxon>
    </lineage>
</organism>
<evidence type="ECO:0000259" key="1">
    <source>
        <dbReference type="Pfam" id="PF24043"/>
    </source>
</evidence>
<gene>
    <name evidence="2" type="ORF">NYP18_09045</name>
</gene>
<dbReference type="InterPro" id="IPR055776">
    <property type="entry name" value="DUF7352"/>
</dbReference>
<dbReference type="EMBL" id="JANWTC010000006">
    <property type="protein sequence ID" value="MCS5479805.1"/>
    <property type="molecule type" value="Genomic_DNA"/>
</dbReference>
<protein>
    <recommendedName>
        <fullName evidence="1">DUF7352 domain-containing protein</fullName>
    </recommendedName>
</protein>
<feature type="domain" description="DUF7352" evidence="1">
    <location>
        <begin position="5"/>
        <end position="96"/>
    </location>
</feature>
<keyword evidence="3" id="KW-1185">Reference proteome</keyword>
<reference evidence="2 3" key="1">
    <citation type="submission" date="2022-08" db="EMBL/GenBank/DDBJ databases">
        <title>YIM 101645 draft genome.</title>
        <authorList>
            <person name="Chen X."/>
        </authorList>
    </citation>
    <scope>NUCLEOTIDE SEQUENCE [LARGE SCALE GENOMIC DNA]</scope>
    <source>
        <strain evidence="2 3">YIM 101645</strain>
    </source>
</reference>
<dbReference type="Proteomes" id="UP001205965">
    <property type="component" value="Unassembled WGS sequence"/>
</dbReference>
<accession>A0ABT2FX32</accession>